<accession>A0A365XPN9</accession>
<keyword evidence="1" id="KW-1133">Transmembrane helix</keyword>
<dbReference type="EMBL" id="QFFJ01000002">
    <property type="protein sequence ID" value="RBL88309.1"/>
    <property type="molecule type" value="Genomic_DNA"/>
</dbReference>
<sequence>MENKLFKYIIIIEMLLIVGIFGTSFLSAIHVGTMAMEEAGTRIVSQYEIISLPFGWLYQLDTLPGALPPGEQHNSLCDMFVTPVVWLLTSCLWAGILYGIIRLLRRKGTETDTRKNHFWKKVFLSNLLISIVAFLFIFLFDYRYLHTASSSENNFYPETFIFTGVAIAGAFLLGGCWWLIERWWAGKRALSIVFSSVVVVGMLSVIFAAYKLVGYTPTRDDAATPLTAEELAAAGMVQAAAAGTLVADSAFPATSASSQVENPWHGPEPESDSITAALQFICYDRLELGKNSGHPADLMLNWGLEMRALFAQQDPLTPEQAIQQYHTNALAPVIAIFEFTGRDGRLLSACFDHFSEYLHLVLPQAVFRSSRASYYVDKLLATHDLLQEQSGYRESLAGLYEKMKQGANNGEPQAETYIADIGWAGSLRSIDPALARGDQYGNRLSVWLVSFWARRYQEGNAGDVYDILQKLAAHYGGD</sequence>
<gene>
    <name evidence="2" type="ORF">DF182_17070</name>
</gene>
<evidence type="ECO:0000313" key="3">
    <source>
        <dbReference type="Proteomes" id="UP000253410"/>
    </source>
</evidence>
<feature type="transmembrane region" description="Helical" evidence="1">
    <location>
        <begin position="80"/>
        <end position="101"/>
    </location>
</feature>
<dbReference type="AlphaFoldDB" id="A0A365XPN9"/>
<dbReference type="Proteomes" id="UP000253410">
    <property type="component" value="Unassembled WGS sequence"/>
</dbReference>
<evidence type="ECO:0000313" key="2">
    <source>
        <dbReference type="EMBL" id="RBL88309.1"/>
    </source>
</evidence>
<feature type="transmembrane region" description="Helical" evidence="1">
    <location>
        <begin position="160"/>
        <end position="180"/>
    </location>
</feature>
<feature type="transmembrane region" description="Helical" evidence="1">
    <location>
        <begin position="6"/>
        <end position="31"/>
    </location>
</feature>
<reference evidence="2 3" key="1">
    <citation type="submission" date="2018-05" db="EMBL/GenBank/DDBJ databases">
        <title>Chitinophaga sp. K3CV102501T nov., isolated from isolated from a monsoon evergreen broad-leaved forest soil.</title>
        <authorList>
            <person name="Lv Y."/>
        </authorList>
    </citation>
    <scope>NUCLEOTIDE SEQUENCE [LARGE SCALE GENOMIC DNA]</scope>
    <source>
        <strain evidence="2 3">GDMCC 1.1325</strain>
    </source>
</reference>
<comment type="caution">
    <text evidence="2">The sequence shown here is derived from an EMBL/GenBank/DDBJ whole genome shotgun (WGS) entry which is preliminary data.</text>
</comment>
<keyword evidence="1" id="KW-0812">Transmembrane</keyword>
<feature type="transmembrane region" description="Helical" evidence="1">
    <location>
        <begin position="122"/>
        <end position="140"/>
    </location>
</feature>
<name>A0A365XPN9_9BACT</name>
<feature type="transmembrane region" description="Helical" evidence="1">
    <location>
        <begin position="192"/>
        <end position="210"/>
    </location>
</feature>
<keyword evidence="3" id="KW-1185">Reference proteome</keyword>
<dbReference type="OrthoDB" id="673018at2"/>
<protein>
    <submittedName>
        <fullName evidence="2">Uncharacterized protein</fullName>
    </submittedName>
</protein>
<dbReference type="RefSeq" id="WP_113617059.1">
    <property type="nucleotide sequence ID" value="NZ_QFFJ01000002.1"/>
</dbReference>
<organism evidence="2 3">
    <name type="scientific">Chitinophaga flava</name>
    <dbReference type="NCBI Taxonomy" id="2259036"/>
    <lineage>
        <taxon>Bacteria</taxon>
        <taxon>Pseudomonadati</taxon>
        <taxon>Bacteroidota</taxon>
        <taxon>Chitinophagia</taxon>
        <taxon>Chitinophagales</taxon>
        <taxon>Chitinophagaceae</taxon>
        <taxon>Chitinophaga</taxon>
    </lineage>
</organism>
<keyword evidence="1" id="KW-0472">Membrane</keyword>
<proteinExistence type="predicted"/>
<evidence type="ECO:0000256" key="1">
    <source>
        <dbReference type="SAM" id="Phobius"/>
    </source>
</evidence>